<evidence type="ECO:0000256" key="1">
    <source>
        <dbReference type="ARBA" id="ARBA00004141"/>
    </source>
</evidence>
<comment type="subcellular location">
    <subcellularLocation>
        <location evidence="1">Membrane</location>
        <topology evidence="1">Multi-pass membrane protein</topology>
    </subcellularLocation>
</comment>
<feature type="transmembrane region" description="Helical" evidence="5">
    <location>
        <begin position="60"/>
        <end position="86"/>
    </location>
</feature>
<evidence type="ECO:0000313" key="7">
    <source>
        <dbReference type="Proteomes" id="UP000332515"/>
    </source>
</evidence>
<sequence>MLSDAAESFREILSPPFRAVLGKSLAITIGLLVVLWIALDSLAANLIQGSEPWLHTTLSILTGAGLFLGLGFLVAPTTSLIAGLFLDEIAEVVEKTSFPADPPGTALPLGTAMAVTAKFTLVVLVGNILALLLLLVPGVNLIAFLIVNAYLIGREYFEAAAVRFRSPAEARALRRAHGLRVFIGGLIVAVVLAIPIVNLVTPLFATAFMVRLHKRISAAA</sequence>
<proteinExistence type="predicted"/>
<dbReference type="InterPro" id="IPR059112">
    <property type="entry name" value="CysZ/EI24"/>
</dbReference>
<organism evidence="6 7">
    <name type="scientific">Segnochrobactrum spirostomi</name>
    <dbReference type="NCBI Taxonomy" id="2608987"/>
    <lineage>
        <taxon>Bacteria</taxon>
        <taxon>Pseudomonadati</taxon>
        <taxon>Pseudomonadota</taxon>
        <taxon>Alphaproteobacteria</taxon>
        <taxon>Hyphomicrobiales</taxon>
        <taxon>Segnochrobactraceae</taxon>
        <taxon>Segnochrobactrum</taxon>
    </lineage>
</organism>
<evidence type="ECO:0000256" key="2">
    <source>
        <dbReference type="ARBA" id="ARBA00022692"/>
    </source>
</evidence>
<accession>A0A6A7Y2G9</accession>
<feature type="transmembrane region" description="Helical" evidence="5">
    <location>
        <begin position="106"/>
        <end position="125"/>
    </location>
</feature>
<keyword evidence="2 5" id="KW-0812">Transmembrane</keyword>
<dbReference type="AlphaFoldDB" id="A0A6A7Y2G9"/>
<evidence type="ECO:0000256" key="3">
    <source>
        <dbReference type="ARBA" id="ARBA00022989"/>
    </source>
</evidence>
<feature type="transmembrane region" description="Helical" evidence="5">
    <location>
        <begin position="20"/>
        <end position="39"/>
    </location>
</feature>
<evidence type="ECO:0000256" key="5">
    <source>
        <dbReference type="SAM" id="Phobius"/>
    </source>
</evidence>
<dbReference type="Proteomes" id="UP000332515">
    <property type="component" value="Unassembled WGS sequence"/>
</dbReference>
<feature type="transmembrane region" description="Helical" evidence="5">
    <location>
        <begin position="132"/>
        <end position="152"/>
    </location>
</feature>
<feature type="transmembrane region" description="Helical" evidence="5">
    <location>
        <begin position="181"/>
        <end position="205"/>
    </location>
</feature>
<gene>
    <name evidence="6" type="ORF">F0357_11515</name>
</gene>
<comment type="caution">
    <text evidence="6">The sequence shown here is derived from an EMBL/GenBank/DDBJ whole genome shotgun (WGS) entry which is preliminary data.</text>
</comment>
<name>A0A6A7Y2G9_9HYPH</name>
<dbReference type="Pfam" id="PF07264">
    <property type="entry name" value="EI24"/>
    <property type="match status" value="1"/>
</dbReference>
<dbReference type="EMBL" id="VWNA01000001">
    <property type="protein sequence ID" value="MQT13260.1"/>
    <property type="molecule type" value="Genomic_DNA"/>
</dbReference>
<keyword evidence="3 5" id="KW-1133">Transmembrane helix</keyword>
<keyword evidence="4 5" id="KW-0472">Membrane</keyword>
<keyword evidence="7" id="KW-1185">Reference proteome</keyword>
<protein>
    <submittedName>
        <fullName evidence="6">Sulfate transporter family protein</fullName>
    </submittedName>
</protein>
<reference evidence="6 7" key="1">
    <citation type="submission" date="2019-09" db="EMBL/GenBank/DDBJ databases">
        <title>Segnochrobactrum spirostomi gen. nov., sp. nov., isolated from the ciliate Spirostomum cf. yagiui and description of a novel family, Segnochrobactraceae fam. nov. within the order Rhizobiales of the class Alphaproteobacteria.</title>
        <authorList>
            <person name="Akter S."/>
            <person name="Shazib S.U.A."/>
            <person name="Shin M.K."/>
        </authorList>
    </citation>
    <scope>NUCLEOTIDE SEQUENCE [LARGE SCALE GENOMIC DNA]</scope>
    <source>
        <strain evidence="6 7">Sp-1</strain>
    </source>
</reference>
<dbReference type="NCBIfam" id="NF009407">
    <property type="entry name" value="PRK12768.1"/>
    <property type="match status" value="1"/>
</dbReference>
<evidence type="ECO:0000313" key="6">
    <source>
        <dbReference type="EMBL" id="MQT13260.1"/>
    </source>
</evidence>
<evidence type="ECO:0000256" key="4">
    <source>
        <dbReference type="ARBA" id="ARBA00023136"/>
    </source>
</evidence>